<evidence type="ECO:0000313" key="4">
    <source>
        <dbReference type="Proteomes" id="UP000734854"/>
    </source>
</evidence>
<dbReference type="EMBL" id="JACMSC010000016">
    <property type="protein sequence ID" value="KAG6482366.1"/>
    <property type="molecule type" value="Genomic_DNA"/>
</dbReference>
<proteinExistence type="inferred from homology"/>
<protein>
    <submittedName>
        <fullName evidence="3">Uncharacterized protein</fullName>
    </submittedName>
</protein>
<evidence type="ECO:0000256" key="1">
    <source>
        <dbReference type="ARBA" id="ARBA00006187"/>
    </source>
</evidence>
<dbReference type="GO" id="GO:0008017">
    <property type="term" value="F:microtubule binding"/>
    <property type="evidence" value="ECO:0007669"/>
    <property type="project" value="InterPro"/>
</dbReference>
<dbReference type="Pfam" id="PF03999">
    <property type="entry name" value="MAP65_ASE1"/>
    <property type="match status" value="1"/>
</dbReference>
<dbReference type="GO" id="GO:0000226">
    <property type="term" value="P:microtubule cytoskeleton organization"/>
    <property type="evidence" value="ECO:0007669"/>
    <property type="project" value="InterPro"/>
</dbReference>
<evidence type="ECO:0000313" key="3">
    <source>
        <dbReference type="EMBL" id="KAG6482366.1"/>
    </source>
</evidence>
<comment type="caution">
    <text evidence="3">The sequence shown here is derived from an EMBL/GenBank/DDBJ whole genome shotgun (WGS) entry which is preliminary data.</text>
</comment>
<comment type="similarity">
    <text evidence="1">Belongs to the MAP65/ASE1 family.</text>
</comment>
<dbReference type="GO" id="GO:0005737">
    <property type="term" value="C:cytoplasm"/>
    <property type="evidence" value="ECO:0007669"/>
    <property type="project" value="TreeGrafter"/>
</dbReference>
<name>A0A8J5F6Z3_ZINOF</name>
<dbReference type="PANTHER" id="PTHR19321">
    <property type="entry name" value="PROTEIN REGULATOR OF CYTOKINESIS 1 PRC1-RELATED"/>
    <property type="match status" value="1"/>
</dbReference>
<dbReference type="Gene3D" id="1.20.58.1520">
    <property type="match status" value="1"/>
</dbReference>
<dbReference type="PANTHER" id="PTHR19321:SF0">
    <property type="entry name" value="65-KDA MICROTUBULE-ASSOCIATED PROTEIN 6"/>
    <property type="match status" value="1"/>
</dbReference>
<dbReference type="GO" id="GO:0005819">
    <property type="term" value="C:spindle"/>
    <property type="evidence" value="ECO:0007669"/>
    <property type="project" value="TreeGrafter"/>
</dbReference>
<accession>A0A8J5F6Z3</accession>
<reference evidence="3 4" key="1">
    <citation type="submission" date="2020-08" db="EMBL/GenBank/DDBJ databases">
        <title>Plant Genome Project.</title>
        <authorList>
            <person name="Zhang R.-G."/>
        </authorList>
    </citation>
    <scope>NUCLEOTIDE SEQUENCE [LARGE SCALE GENOMIC DNA]</scope>
    <source>
        <tissue evidence="3">Rhizome</tissue>
    </source>
</reference>
<keyword evidence="4" id="KW-1185">Reference proteome</keyword>
<dbReference type="GO" id="GO:0005874">
    <property type="term" value="C:microtubule"/>
    <property type="evidence" value="ECO:0007669"/>
    <property type="project" value="UniProtKB-KW"/>
</dbReference>
<sequence>MISSSLLLSTLLEHCVTKLSWSSSHFELPPPANIVLSTHHSLPLCFPLLPLQLQSAAAAAASPFLPLSLPLLLGKVMVGISDGMIRSCGALLEELQQIWEEIGESKADKDRMLADAERECIEIYRRKVDEAGKAKAQLHQSVAAKEAEVAALVATLGEHSFHSMKDKKPASLRQQLASVISVLDNLRAKKDERAKIFSDMRSQIEKISEEIREYENQQDNTTNPIIIDEHDLSTRKLDEYHAQLRTLQKDKSDRLQKVLEYVNEVHFLCAMLGLDFRKTVVEVHPSLQETSPGKPTSISNKTLEGLAKAILKLKADKKIQLQKMRENMESLYELWKLMDTSEDERRYFVKLARYLDLPEQNVTHTGLLSCETIEQVESEVSRLTKLKVSRMKELVLKRRSELEEECRRAHVEPDTSTETEKTTAMIDTGVFLGLVDPSELLANIEAQIIKVKEESMSRRDIMDRIIKWLAACEEEAWLQQYNQDGKRYNAGRGSHINLKHAEKARIAVSKIPAMVDNLISKTFAWEDDRKKPFLYDGMLINYARGSQVRLVSILEEYKLTRQQKEEERKRFRDQKKLQALLLSEKEAMFGSKSVPKRSNSLNRKYANGNGFMTPAPRRISVGSGTPELLTPRSYSARENGYFKEPRRLSMAPLNFVALPKDDSMSTLTSISGSEPESPLLN</sequence>
<organism evidence="3 4">
    <name type="scientific">Zingiber officinale</name>
    <name type="common">Ginger</name>
    <name type="synonym">Amomum zingiber</name>
    <dbReference type="NCBI Taxonomy" id="94328"/>
    <lineage>
        <taxon>Eukaryota</taxon>
        <taxon>Viridiplantae</taxon>
        <taxon>Streptophyta</taxon>
        <taxon>Embryophyta</taxon>
        <taxon>Tracheophyta</taxon>
        <taxon>Spermatophyta</taxon>
        <taxon>Magnoliopsida</taxon>
        <taxon>Liliopsida</taxon>
        <taxon>Zingiberales</taxon>
        <taxon>Zingiberaceae</taxon>
        <taxon>Zingiber</taxon>
    </lineage>
</organism>
<keyword evidence="2" id="KW-0493">Microtubule</keyword>
<dbReference type="Proteomes" id="UP000734854">
    <property type="component" value="Unassembled WGS sequence"/>
</dbReference>
<dbReference type="AlphaFoldDB" id="A0A8J5F6Z3"/>
<gene>
    <name evidence="3" type="ORF">ZIOFF_058997</name>
</gene>
<evidence type="ECO:0000256" key="2">
    <source>
        <dbReference type="ARBA" id="ARBA00022701"/>
    </source>
</evidence>
<dbReference type="InterPro" id="IPR007145">
    <property type="entry name" value="MAP65_Ase1_PRC1"/>
</dbReference>